<evidence type="ECO:0000313" key="12">
    <source>
        <dbReference type="Proteomes" id="UP001168821"/>
    </source>
</evidence>
<keyword evidence="8" id="KW-0675">Receptor</keyword>
<feature type="transmembrane region" description="Helical" evidence="10">
    <location>
        <begin position="172"/>
        <end position="190"/>
    </location>
</feature>
<dbReference type="AlphaFoldDB" id="A0AA38MPI3"/>
<evidence type="ECO:0000256" key="2">
    <source>
        <dbReference type="ARBA" id="ARBA00022475"/>
    </source>
</evidence>
<feature type="transmembrane region" description="Helical" evidence="10">
    <location>
        <begin position="42"/>
        <end position="65"/>
    </location>
</feature>
<name>A0AA38MPI3_9CUCU</name>
<evidence type="ECO:0000256" key="8">
    <source>
        <dbReference type="ARBA" id="ARBA00023170"/>
    </source>
</evidence>
<dbReference type="PANTHER" id="PTHR21137:SF35">
    <property type="entry name" value="ODORANT RECEPTOR 19A-RELATED"/>
    <property type="match status" value="1"/>
</dbReference>
<keyword evidence="2" id="KW-1003">Cell membrane</keyword>
<feature type="transmembrane region" description="Helical" evidence="10">
    <location>
        <begin position="284"/>
        <end position="304"/>
    </location>
</feature>
<proteinExistence type="predicted"/>
<evidence type="ECO:0000256" key="1">
    <source>
        <dbReference type="ARBA" id="ARBA00004651"/>
    </source>
</evidence>
<dbReference type="Pfam" id="PF02949">
    <property type="entry name" value="7tm_6"/>
    <property type="match status" value="1"/>
</dbReference>
<keyword evidence="6 10" id="KW-1133">Transmembrane helix</keyword>
<keyword evidence="4 10" id="KW-0812">Transmembrane</keyword>
<evidence type="ECO:0000313" key="11">
    <source>
        <dbReference type="EMBL" id="KAJ3663339.1"/>
    </source>
</evidence>
<dbReference type="GO" id="GO:0005549">
    <property type="term" value="F:odorant binding"/>
    <property type="evidence" value="ECO:0007669"/>
    <property type="project" value="InterPro"/>
</dbReference>
<keyword evidence="9" id="KW-0807">Transducer</keyword>
<dbReference type="Proteomes" id="UP001168821">
    <property type="component" value="Unassembled WGS sequence"/>
</dbReference>
<dbReference type="GO" id="GO:0004984">
    <property type="term" value="F:olfactory receptor activity"/>
    <property type="evidence" value="ECO:0007669"/>
    <property type="project" value="InterPro"/>
</dbReference>
<evidence type="ECO:0000256" key="3">
    <source>
        <dbReference type="ARBA" id="ARBA00022606"/>
    </source>
</evidence>
<sequence>MSTLAKFNSKHKIGANLFFLRLVGLWPIGCDSYKFSAYTTHAIISIIIIMGSYNFARVMNLFFIYTDLEELTGSIYLTVTDCLVLVKMYFFVQNIRMLKELIGHLDSDLFIPKNETHINLILNGVKAWRISYKSFWVMVAGTLSSWSIVPLFDHDKRRLPLEAWYPYDIKLSPYYEITYICQVVSIWFLATANMNMDSFMAALMMFIGTQCDILCDDLRNLPEKDEFNKKLLDCVTHHKDVLRFAENSNKAYNIIILGQFFTSCLAIALSMFQMTLVDMTSNDGLGFLFYICAMTVQLFQYCWFGNEIEVKVNI</sequence>
<keyword evidence="7 10" id="KW-0472">Membrane</keyword>
<gene>
    <name evidence="11" type="ORF">Zmor_007628</name>
</gene>
<evidence type="ECO:0000256" key="7">
    <source>
        <dbReference type="ARBA" id="ARBA00023136"/>
    </source>
</evidence>
<keyword evidence="5" id="KW-0552">Olfaction</keyword>
<protein>
    <recommendedName>
        <fullName evidence="13">7tm 6 domain containing protein</fullName>
    </recommendedName>
</protein>
<dbReference type="InterPro" id="IPR004117">
    <property type="entry name" value="7tm6_olfct_rcpt"/>
</dbReference>
<evidence type="ECO:0000256" key="4">
    <source>
        <dbReference type="ARBA" id="ARBA00022692"/>
    </source>
</evidence>
<evidence type="ECO:0000256" key="9">
    <source>
        <dbReference type="ARBA" id="ARBA00023224"/>
    </source>
</evidence>
<dbReference type="EMBL" id="JALNTZ010000002">
    <property type="protein sequence ID" value="KAJ3663339.1"/>
    <property type="molecule type" value="Genomic_DNA"/>
</dbReference>
<dbReference type="GO" id="GO:0005886">
    <property type="term" value="C:plasma membrane"/>
    <property type="evidence" value="ECO:0007669"/>
    <property type="project" value="UniProtKB-SubCell"/>
</dbReference>
<dbReference type="GO" id="GO:0007165">
    <property type="term" value="P:signal transduction"/>
    <property type="evidence" value="ECO:0007669"/>
    <property type="project" value="UniProtKB-KW"/>
</dbReference>
<feature type="transmembrane region" description="Helical" evidence="10">
    <location>
        <begin position="251"/>
        <end position="272"/>
    </location>
</feature>
<organism evidence="11 12">
    <name type="scientific">Zophobas morio</name>
    <dbReference type="NCBI Taxonomy" id="2755281"/>
    <lineage>
        <taxon>Eukaryota</taxon>
        <taxon>Metazoa</taxon>
        <taxon>Ecdysozoa</taxon>
        <taxon>Arthropoda</taxon>
        <taxon>Hexapoda</taxon>
        <taxon>Insecta</taxon>
        <taxon>Pterygota</taxon>
        <taxon>Neoptera</taxon>
        <taxon>Endopterygota</taxon>
        <taxon>Coleoptera</taxon>
        <taxon>Polyphaga</taxon>
        <taxon>Cucujiformia</taxon>
        <taxon>Tenebrionidae</taxon>
        <taxon>Zophobas</taxon>
    </lineage>
</organism>
<evidence type="ECO:0000256" key="6">
    <source>
        <dbReference type="ARBA" id="ARBA00022989"/>
    </source>
</evidence>
<accession>A0AA38MPI3</accession>
<feature type="transmembrane region" description="Helical" evidence="10">
    <location>
        <begin position="135"/>
        <end position="152"/>
    </location>
</feature>
<keyword evidence="3" id="KW-0716">Sensory transduction</keyword>
<comment type="subcellular location">
    <subcellularLocation>
        <location evidence="1">Cell membrane</location>
        <topology evidence="1">Multi-pass membrane protein</topology>
    </subcellularLocation>
</comment>
<evidence type="ECO:0000256" key="10">
    <source>
        <dbReference type="SAM" id="Phobius"/>
    </source>
</evidence>
<feature type="transmembrane region" description="Helical" evidence="10">
    <location>
        <begin position="71"/>
        <end position="92"/>
    </location>
</feature>
<evidence type="ECO:0000256" key="5">
    <source>
        <dbReference type="ARBA" id="ARBA00022725"/>
    </source>
</evidence>
<comment type="caution">
    <text evidence="11">The sequence shown here is derived from an EMBL/GenBank/DDBJ whole genome shotgun (WGS) entry which is preliminary data.</text>
</comment>
<reference evidence="11" key="1">
    <citation type="journal article" date="2023" name="G3 (Bethesda)">
        <title>Whole genome assemblies of Zophobas morio and Tenebrio molitor.</title>
        <authorList>
            <person name="Kaur S."/>
            <person name="Stinson S.A."/>
            <person name="diCenzo G.C."/>
        </authorList>
    </citation>
    <scope>NUCLEOTIDE SEQUENCE</scope>
    <source>
        <strain evidence="11">QUZm001</strain>
    </source>
</reference>
<evidence type="ECO:0008006" key="13">
    <source>
        <dbReference type="Google" id="ProtNLM"/>
    </source>
</evidence>
<keyword evidence="12" id="KW-1185">Reference proteome</keyword>
<dbReference type="PANTHER" id="PTHR21137">
    <property type="entry name" value="ODORANT RECEPTOR"/>
    <property type="match status" value="1"/>
</dbReference>